<protein>
    <submittedName>
        <fullName evidence="3">Exonuclease mut-7-like protein</fullName>
    </submittedName>
</protein>
<organism evidence="3 4">
    <name type="scientific">Senna tora</name>
    <dbReference type="NCBI Taxonomy" id="362788"/>
    <lineage>
        <taxon>Eukaryota</taxon>
        <taxon>Viridiplantae</taxon>
        <taxon>Streptophyta</taxon>
        <taxon>Embryophyta</taxon>
        <taxon>Tracheophyta</taxon>
        <taxon>Spermatophyta</taxon>
        <taxon>Magnoliopsida</taxon>
        <taxon>eudicotyledons</taxon>
        <taxon>Gunneridae</taxon>
        <taxon>Pentapetalae</taxon>
        <taxon>rosids</taxon>
        <taxon>fabids</taxon>
        <taxon>Fabales</taxon>
        <taxon>Fabaceae</taxon>
        <taxon>Caesalpinioideae</taxon>
        <taxon>Cassia clade</taxon>
        <taxon>Senna</taxon>
    </lineage>
</organism>
<evidence type="ECO:0000313" key="3">
    <source>
        <dbReference type="EMBL" id="KAF7806808.1"/>
    </source>
</evidence>
<dbReference type="InterPro" id="IPR051132">
    <property type="entry name" value="3-5_Exonuclease_domain"/>
</dbReference>
<comment type="caution">
    <text evidence="3">The sequence shown here is derived from an EMBL/GenBank/DDBJ whole genome shotgun (WGS) entry which is preliminary data.</text>
</comment>
<keyword evidence="2" id="KW-0378">Hydrolase</keyword>
<dbReference type="GO" id="GO:0008408">
    <property type="term" value="F:3'-5' exonuclease activity"/>
    <property type="evidence" value="ECO:0007669"/>
    <property type="project" value="TreeGrafter"/>
</dbReference>
<dbReference type="InterPro" id="IPR036397">
    <property type="entry name" value="RNaseH_sf"/>
</dbReference>
<dbReference type="InterPro" id="IPR012337">
    <property type="entry name" value="RNaseH-like_sf"/>
</dbReference>
<evidence type="ECO:0000256" key="1">
    <source>
        <dbReference type="ARBA" id="ARBA00022722"/>
    </source>
</evidence>
<dbReference type="Proteomes" id="UP000634136">
    <property type="component" value="Unassembled WGS sequence"/>
</dbReference>
<keyword evidence="3" id="KW-0269">Exonuclease</keyword>
<evidence type="ECO:0000256" key="2">
    <source>
        <dbReference type="ARBA" id="ARBA00022801"/>
    </source>
</evidence>
<sequence length="227" mass="26338">MVLYPSPSRIFYVDVGTTTVIVTVTSSGAAVKEWLSTTRFIHHRRRHRLVVGVGVQRTVEETYRSYPPADTLQLCVGRRCLIFQLAHADFIPAVLRKFLLNPSNTFVGFWNQQDAKRLRICRHSLQMWRTPLDVRMMVAEEEGPGSELWKAKREIIIRQWLGFEDVTFSDEIGRSNWGREVLSYDQIVQSCRDAFCAFLIGRNLRAWDLPRSVSESEKKFTVILNLF</sequence>
<dbReference type="PANTHER" id="PTHR13620">
    <property type="entry name" value="3-5 EXONUCLEASE"/>
    <property type="match status" value="1"/>
</dbReference>
<accession>A0A834W2V8</accession>
<name>A0A834W2V8_9FABA</name>
<dbReference type="Gene3D" id="3.30.420.10">
    <property type="entry name" value="Ribonuclease H-like superfamily/Ribonuclease H"/>
    <property type="match status" value="1"/>
</dbReference>
<gene>
    <name evidence="3" type="ORF">G2W53_038969</name>
</gene>
<keyword evidence="4" id="KW-1185">Reference proteome</keyword>
<reference evidence="3" key="1">
    <citation type="submission" date="2020-09" db="EMBL/GenBank/DDBJ databases">
        <title>Genome-Enabled Discovery of Anthraquinone Biosynthesis in Senna tora.</title>
        <authorList>
            <person name="Kang S.-H."/>
            <person name="Pandey R.P."/>
            <person name="Lee C.-M."/>
            <person name="Sim J.-S."/>
            <person name="Jeong J.-T."/>
            <person name="Choi B.-S."/>
            <person name="Jung M."/>
            <person name="Ginzburg D."/>
            <person name="Zhao K."/>
            <person name="Won S.Y."/>
            <person name="Oh T.-J."/>
            <person name="Yu Y."/>
            <person name="Kim N.-H."/>
            <person name="Lee O.R."/>
            <person name="Lee T.-H."/>
            <person name="Bashyal P."/>
            <person name="Kim T.-S."/>
            <person name="Lee W.-H."/>
            <person name="Kawkins C."/>
            <person name="Kim C.-K."/>
            <person name="Kim J.S."/>
            <person name="Ahn B.O."/>
            <person name="Rhee S.Y."/>
            <person name="Sohng J.K."/>
        </authorList>
    </citation>
    <scope>NUCLEOTIDE SEQUENCE</scope>
    <source>
        <tissue evidence="3">Leaf</tissue>
    </source>
</reference>
<dbReference type="SUPFAM" id="SSF53098">
    <property type="entry name" value="Ribonuclease H-like"/>
    <property type="match status" value="1"/>
</dbReference>
<keyword evidence="1" id="KW-0540">Nuclease</keyword>
<dbReference type="OrthoDB" id="10261556at2759"/>
<dbReference type="AlphaFoldDB" id="A0A834W2V8"/>
<dbReference type="GO" id="GO:0005737">
    <property type="term" value="C:cytoplasm"/>
    <property type="evidence" value="ECO:0007669"/>
    <property type="project" value="TreeGrafter"/>
</dbReference>
<dbReference type="GO" id="GO:0005634">
    <property type="term" value="C:nucleus"/>
    <property type="evidence" value="ECO:0007669"/>
    <property type="project" value="TreeGrafter"/>
</dbReference>
<dbReference type="EMBL" id="JAAIUW010000012">
    <property type="protein sequence ID" value="KAF7806808.1"/>
    <property type="molecule type" value="Genomic_DNA"/>
</dbReference>
<dbReference type="GO" id="GO:0003676">
    <property type="term" value="F:nucleic acid binding"/>
    <property type="evidence" value="ECO:0007669"/>
    <property type="project" value="InterPro"/>
</dbReference>
<dbReference type="PANTHER" id="PTHR13620:SF59">
    <property type="entry name" value="POLYNUCLEOTIDYL TRANSFERASE, RIBONUCLEASE H-LIKE SUPERFAMILY PROTEIN"/>
    <property type="match status" value="1"/>
</dbReference>
<evidence type="ECO:0000313" key="4">
    <source>
        <dbReference type="Proteomes" id="UP000634136"/>
    </source>
</evidence>
<proteinExistence type="predicted"/>